<dbReference type="InterPro" id="IPR011009">
    <property type="entry name" value="Kinase-like_dom_sf"/>
</dbReference>
<keyword evidence="7" id="KW-0723">Serine/threonine-protein kinase</keyword>
<organism evidence="7 8">
    <name type="scientific">Plesiocystis pacifica SIR-1</name>
    <dbReference type="NCBI Taxonomy" id="391625"/>
    <lineage>
        <taxon>Bacteria</taxon>
        <taxon>Pseudomonadati</taxon>
        <taxon>Myxococcota</taxon>
        <taxon>Polyangia</taxon>
        <taxon>Nannocystales</taxon>
        <taxon>Nannocystaceae</taxon>
        <taxon>Plesiocystis</taxon>
    </lineage>
</organism>
<dbReference type="PROSITE" id="PS50011">
    <property type="entry name" value="PROTEIN_KINASE_DOM"/>
    <property type="match status" value="1"/>
</dbReference>
<dbReference type="Gene3D" id="1.10.510.10">
    <property type="entry name" value="Transferase(Phosphotransferase) domain 1"/>
    <property type="match status" value="1"/>
</dbReference>
<dbReference type="Proteomes" id="UP000005801">
    <property type="component" value="Unassembled WGS sequence"/>
</dbReference>
<dbReference type="CDD" id="cd14014">
    <property type="entry name" value="STKc_PknB_like"/>
    <property type="match status" value="1"/>
</dbReference>
<dbReference type="PROSITE" id="PS00108">
    <property type="entry name" value="PROTEIN_KINASE_ST"/>
    <property type="match status" value="1"/>
</dbReference>
<gene>
    <name evidence="7" type="ORF">PPSIR1_00655</name>
</gene>
<evidence type="ECO:0000256" key="5">
    <source>
        <dbReference type="PROSITE-ProRule" id="PRU10141"/>
    </source>
</evidence>
<dbReference type="Pfam" id="PF00498">
    <property type="entry name" value="FHA"/>
    <property type="match status" value="1"/>
</dbReference>
<evidence type="ECO:0000256" key="1">
    <source>
        <dbReference type="ARBA" id="ARBA00022679"/>
    </source>
</evidence>
<evidence type="ECO:0000256" key="3">
    <source>
        <dbReference type="ARBA" id="ARBA00022777"/>
    </source>
</evidence>
<keyword evidence="2 5" id="KW-0547">Nucleotide-binding</keyword>
<keyword evidence="3 7" id="KW-0418">Kinase</keyword>
<dbReference type="PANTHER" id="PTHR43289">
    <property type="entry name" value="MITOGEN-ACTIVATED PROTEIN KINASE KINASE KINASE 20-RELATED"/>
    <property type="match status" value="1"/>
</dbReference>
<evidence type="ECO:0000259" key="6">
    <source>
        <dbReference type="PROSITE" id="PS50011"/>
    </source>
</evidence>
<name>A6G7I9_9BACT</name>
<evidence type="ECO:0000313" key="8">
    <source>
        <dbReference type="Proteomes" id="UP000005801"/>
    </source>
</evidence>
<keyword evidence="8" id="KW-1185">Reference proteome</keyword>
<dbReference type="eggNOG" id="COG0515">
    <property type="taxonomic scope" value="Bacteria"/>
</dbReference>
<dbReference type="SUPFAM" id="SSF49879">
    <property type="entry name" value="SMAD/FHA domain"/>
    <property type="match status" value="1"/>
</dbReference>
<dbReference type="GO" id="GO:0005524">
    <property type="term" value="F:ATP binding"/>
    <property type="evidence" value="ECO:0007669"/>
    <property type="project" value="UniProtKB-UniRule"/>
</dbReference>
<dbReference type="InterPro" id="IPR008984">
    <property type="entry name" value="SMAD_FHA_dom_sf"/>
</dbReference>
<keyword evidence="4 5" id="KW-0067">ATP-binding</keyword>
<accession>A6G7I9</accession>
<dbReference type="InterPro" id="IPR017441">
    <property type="entry name" value="Protein_kinase_ATP_BS"/>
</dbReference>
<sequence>MTLELQPGDVYAGNIRILDVLGTGAFACVYKVDVPGYDEPLALKLTKEPVTAGDQAQRALREITILRSLSNPHVVRTFDCGLRPDGHIYMLMECLDGHALDEWHDFATPLTPSQAVTIVHQICLGLAEAHAKGIVHRDVKPENIYVERSGHIRVLDFGLARSWDGTPVVGVNATQVHMVVGTPHYAQPEQLVTRELSPASDVYSLGLILYELLSACSPFHLNRSLKSVKEEFSKQPLLWLKCHKDTDIVPLDQQPNCDDLPAPLVRGVMRALDKDPAKRPPDAGALANILGYVLHRDMGIPVAANLRILHPGERDPEERLFLPGSYRIGSGERCEIKLRHDSILRVHAIVEWSGIPNRPQLRPIIGDGTVQINDEPVHQPAVLGPDDEFSVGAFRMGIAFQSAGRTQNLRERR</sequence>
<feature type="binding site" evidence="5">
    <location>
        <position position="44"/>
    </location>
    <ligand>
        <name>ATP</name>
        <dbReference type="ChEBI" id="CHEBI:30616"/>
    </ligand>
</feature>
<dbReference type="Gene3D" id="2.60.200.20">
    <property type="match status" value="1"/>
</dbReference>
<proteinExistence type="predicted"/>
<evidence type="ECO:0000256" key="4">
    <source>
        <dbReference type="ARBA" id="ARBA00022840"/>
    </source>
</evidence>
<protein>
    <submittedName>
        <fullName evidence="7">Serine/threonine protein kinase</fullName>
    </submittedName>
</protein>
<dbReference type="InterPro" id="IPR000719">
    <property type="entry name" value="Prot_kinase_dom"/>
</dbReference>
<evidence type="ECO:0000313" key="7">
    <source>
        <dbReference type="EMBL" id="EDM78198.1"/>
    </source>
</evidence>
<dbReference type="RefSeq" id="WP_006972684.1">
    <property type="nucleotide sequence ID" value="NZ_ABCS01000034.1"/>
</dbReference>
<dbReference type="PANTHER" id="PTHR43289:SF6">
    <property type="entry name" value="SERINE_THREONINE-PROTEIN KINASE NEKL-3"/>
    <property type="match status" value="1"/>
</dbReference>
<dbReference type="InterPro" id="IPR008271">
    <property type="entry name" value="Ser/Thr_kinase_AS"/>
</dbReference>
<keyword evidence="1" id="KW-0808">Transferase</keyword>
<dbReference type="GO" id="GO:0004674">
    <property type="term" value="F:protein serine/threonine kinase activity"/>
    <property type="evidence" value="ECO:0007669"/>
    <property type="project" value="UniProtKB-KW"/>
</dbReference>
<dbReference type="Pfam" id="PF00069">
    <property type="entry name" value="Pkinase"/>
    <property type="match status" value="1"/>
</dbReference>
<dbReference type="SUPFAM" id="SSF56112">
    <property type="entry name" value="Protein kinase-like (PK-like)"/>
    <property type="match status" value="1"/>
</dbReference>
<dbReference type="CDD" id="cd00060">
    <property type="entry name" value="FHA"/>
    <property type="match status" value="1"/>
</dbReference>
<dbReference type="SMART" id="SM00220">
    <property type="entry name" value="S_TKc"/>
    <property type="match status" value="1"/>
</dbReference>
<dbReference type="InterPro" id="IPR000253">
    <property type="entry name" value="FHA_dom"/>
</dbReference>
<dbReference type="EMBL" id="ABCS01000034">
    <property type="protein sequence ID" value="EDM78198.1"/>
    <property type="molecule type" value="Genomic_DNA"/>
</dbReference>
<evidence type="ECO:0000256" key="2">
    <source>
        <dbReference type="ARBA" id="ARBA00022741"/>
    </source>
</evidence>
<comment type="caution">
    <text evidence="7">The sequence shown here is derived from an EMBL/GenBank/DDBJ whole genome shotgun (WGS) entry which is preliminary data.</text>
</comment>
<dbReference type="PROSITE" id="PS00107">
    <property type="entry name" value="PROTEIN_KINASE_ATP"/>
    <property type="match status" value="1"/>
</dbReference>
<dbReference type="STRING" id="391625.PPSIR1_00655"/>
<feature type="domain" description="Protein kinase" evidence="6">
    <location>
        <begin position="15"/>
        <end position="293"/>
    </location>
</feature>
<dbReference type="AlphaFoldDB" id="A6G7I9"/>
<reference evidence="7 8" key="1">
    <citation type="submission" date="2007-06" db="EMBL/GenBank/DDBJ databases">
        <authorList>
            <person name="Shimkets L."/>
            <person name="Ferriera S."/>
            <person name="Johnson J."/>
            <person name="Kravitz S."/>
            <person name="Beeson K."/>
            <person name="Sutton G."/>
            <person name="Rogers Y.-H."/>
            <person name="Friedman R."/>
            <person name="Frazier M."/>
            <person name="Venter J.C."/>
        </authorList>
    </citation>
    <scope>NUCLEOTIDE SEQUENCE [LARGE SCALE GENOMIC DNA]</scope>
    <source>
        <strain evidence="7 8">SIR-1</strain>
    </source>
</reference>